<accession>D7LBI9</accession>
<dbReference type="HOGENOM" id="CLU_2834598_0_0_1"/>
<dbReference type="EMBL" id="GL348716">
    <property type="protein sequence ID" value="EFH55151.1"/>
    <property type="molecule type" value="Genomic_DNA"/>
</dbReference>
<name>D7LBI9_ARALL</name>
<proteinExistence type="predicted"/>
<keyword evidence="2" id="KW-1185">Reference proteome</keyword>
<dbReference type="AlphaFoldDB" id="D7LBI9"/>
<gene>
    <name evidence="1" type="ORF">ARALYDRAFT_901249</name>
</gene>
<evidence type="ECO:0000313" key="2">
    <source>
        <dbReference type="Proteomes" id="UP000008694"/>
    </source>
</evidence>
<reference evidence="2" key="1">
    <citation type="journal article" date="2011" name="Nat. Genet.">
        <title>The Arabidopsis lyrata genome sequence and the basis of rapid genome size change.</title>
        <authorList>
            <person name="Hu T.T."/>
            <person name="Pattyn P."/>
            <person name="Bakker E.G."/>
            <person name="Cao J."/>
            <person name="Cheng J.-F."/>
            <person name="Clark R.M."/>
            <person name="Fahlgren N."/>
            <person name="Fawcett J.A."/>
            <person name="Grimwood J."/>
            <person name="Gundlach H."/>
            <person name="Haberer G."/>
            <person name="Hollister J.D."/>
            <person name="Ossowski S."/>
            <person name="Ottilar R.P."/>
            <person name="Salamov A.A."/>
            <person name="Schneeberger K."/>
            <person name="Spannagl M."/>
            <person name="Wang X."/>
            <person name="Yang L."/>
            <person name="Nasrallah M.E."/>
            <person name="Bergelson J."/>
            <person name="Carrington J.C."/>
            <person name="Gaut B.S."/>
            <person name="Schmutz J."/>
            <person name="Mayer K.F.X."/>
            <person name="Van de Peer Y."/>
            <person name="Grigoriev I.V."/>
            <person name="Nordborg M."/>
            <person name="Weigel D."/>
            <person name="Guo Y.-L."/>
        </authorList>
    </citation>
    <scope>NUCLEOTIDE SEQUENCE [LARGE SCALE GENOMIC DNA]</scope>
    <source>
        <strain evidence="2">cv. MN47</strain>
    </source>
</reference>
<sequence>MPQTLRFQASLISYGFCYFWIQFQHMFFEAPPISCLTEKTMISSVFNAVYTSRINTTFVNRESGKP</sequence>
<dbReference type="Proteomes" id="UP000008694">
    <property type="component" value="Unassembled WGS sequence"/>
</dbReference>
<dbReference type="Gramene" id="scaffold_400750.1">
    <property type="protein sequence ID" value="scaffold_400750.1"/>
    <property type="gene ID" value="scaffold_400750.1"/>
</dbReference>
<evidence type="ECO:0000313" key="1">
    <source>
        <dbReference type="EMBL" id="EFH55151.1"/>
    </source>
</evidence>
<protein>
    <submittedName>
        <fullName evidence="1">Predicted protein</fullName>
    </submittedName>
</protein>
<organism evidence="2">
    <name type="scientific">Arabidopsis lyrata subsp. lyrata</name>
    <name type="common">Lyre-leaved rock-cress</name>
    <dbReference type="NCBI Taxonomy" id="81972"/>
    <lineage>
        <taxon>Eukaryota</taxon>
        <taxon>Viridiplantae</taxon>
        <taxon>Streptophyta</taxon>
        <taxon>Embryophyta</taxon>
        <taxon>Tracheophyta</taxon>
        <taxon>Spermatophyta</taxon>
        <taxon>Magnoliopsida</taxon>
        <taxon>eudicotyledons</taxon>
        <taxon>Gunneridae</taxon>
        <taxon>Pentapetalae</taxon>
        <taxon>rosids</taxon>
        <taxon>malvids</taxon>
        <taxon>Brassicales</taxon>
        <taxon>Brassicaceae</taxon>
        <taxon>Camelineae</taxon>
        <taxon>Arabidopsis</taxon>
    </lineage>
</organism>